<feature type="transmembrane region" description="Helical" evidence="1">
    <location>
        <begin position="148"/>
        <end position="174"/>
    </location>
</feature>
<dbReference type="PANTHER" id="PTHR36833">
    <property type="entry name" value="SLR0610 PROTEIN-RELATED"/>
    <property type="match status" value="1"/>
</dbReference>
<evidence type="ECO:0008006" key="4">
    <source>
        <dbReference type="Google" id="ProtNLM"/>
    </source>
</evidence>
<evidence type="ECO:0000313" key="3">
    <source>
        <dbReference type="Proteomes" id="UP000185874"/>
    </source>
</evidence>
<dbReference type="Pfam" id="PF06182">
    <property type="entry name" value="ABC2_membrane_6"/>
    <property type="match status" value="1"/>
</dbReference>
<dbReference type="Proteomes" id="UP000185874">
    <property type="component" value="Unassembled WGS sequence"/>
</dbReference>
<feature type="transmembrane region" description="Helical" evidence="1">
    <location>
        <begin position="233"/>
        <end position="251"/>
    </location>
</feature>
<proteinExistence type="predicted"/>
<evidence type="ECO:0000256" key="1">
    <source>
        <dbReference type="SAM" id="Phobius"/>
    </source>
</evidence>
<dbReference type="PANTHER" id="PTHR36833:SF2">
    <property type="entry name" value="SLR0610 PROTEIN"/>
    <property type="match status" value="1"/>
</dbReference>
<organism evidence="2 3">
    <name type="scientific">Candidatus Shapirobacteria bacterium RBG_13_44_7</name>
    <dbReference type="NCBI Taxonomy" id="1802149"/>
    <lineage>
        <taxon>Bacteria</taxon>
        <taxon>Candidatus Shapironibacteriota</taxon>
    </lineage>
</organism>
<keyword evidence="1" id="KW-1133">Transmembrane helix</keyword>
<protein>
    <recommendedName>
        <fullName evidence="4">ABC transporter permease</fullName>
    </recommendedName>
</protein>
<dbReference type="InterPro" id="IPR010390">
    <property type="entry name" value="ABC-2_transporter-like"/>
</dbReference>
<evidence type="ECO:0000313" key="2">
    <source>
        <dbReference type="EMBL" id="OGL52291.1"/>
    </source>
</evidence>
<name>A0A1F7SEX5_9BACT</name>
<comment type="caution">
    <text evidence="2">The sequence shown here is derived from an EMBL/GenBank/DDBJ whole genome shotgun (WGS) entry which is preliminary data.</text>
</comment>
<keyword evidence="1" id="KW-0812">Transmembrane</keyword>
<accession>A0A1F7SEX5</accession>
<keyword evidence="1" id="KW-0472">Membrane</keyword>
<sequence>MATKSLITAWLIIAKNNLQNQLLTPSASSLFVVGKLVTFVFTVFTVFAIFSTTKSIGSFTLNQAIIVVIVYNLVDSFTQFLFRSIYSFRPILLRGEFDLDLLKPLPSFFRPLLSNPDFLDLPSITLQLTALGFFIIKLNINPSPVDIFNFLALFVISVIVAFSLHLLMAAFSILTTEIDNIAGIYRSFIRSGIVPTDIYSGTFRLIIDYLIPVTILVTIPAKAILGLLTVQSILYTAIFSLVLFTASILFWRHTLRYYTSTGS</sequence>
<dbReference type="EMBL" id="MGDJ01000028">
    <property type="protein sequence ID" value="OGL52291.1"/>
    <property type="molecule type" value="Genomic_DNA"/>
</dbReference>
<feature type="transmembrane region" description="Helical" evidence="1">
    <location>
        <begin position="118"/>
        <end position="136"/>
    </location>
</feature>
<reference evidence="2 3" key="1">
    <citation type="journal article" date="2016" name="Nat. Commun.">
        <title>Thousands of microbial genomes shed light on interconnected biogeochemical processes in an aquifer system.</title>
        <authorList>
            <person name="Anantharaman K."/>
            <person name="Brown C.T."/>
            <person name="Hug L.A."/>
            <person name="Sharon I."/>
            <person name="Castelle C.J."/>
            <person name="Probst A.J."/>
            <person name="Thomas B.C."/>
            <person name="Singh A."/>
            <person name="Wilkins M.J."/>
            <person name="Karaoz U."/>
            <person name="Brodie E.L."/>
            <person name="Williams K.H."/>
            <person name="Hubbard S.S."/>
            <person name="Banfield J.F."/>
        </authorList>
    </citation>
    <scope>NUCLEOTIDE SEQUENCE [LARGE SCALE GENOMIC DNA]</scope>
</reference>
<feature type="transmembrane region" description="Helical" evidence="1">
    <location>
        <begin position="209"/>
        <end position="227"/>
    </location>
</feature>
<feature type="transmembrane region" description="Helical" evidence="1">
    <location>
        <begin position="30"/>
        <end position="50"/>
    </location>
</feature>
<gene>
    <name evidence="2" type="ORF">A3K55_00565</name>
</gene>
<dbReference type="AlphaFoldDB" id="A0A1F7SEX5"/>